<protein>
    <submittedName>
        <fullName evidence="1">Uncharacterized protein</fullName>
    </submittedName>
</protein>
<comment type="caution">
    <text evidence="1">The sequence shown here is derived from an EMBL/GenBank/DDBJ whole genome shotgun (WGS) entry which is preliminary data.</text>
</comment>
<gene>
    <name evidence="1" type="ORF">LCGC14_0862530</name>
</gene>
<dbReference type="AlphaFoldDB" id="A0A0F9PC06"/>
<evidence type="ECO:0000313" key="1">
    <source>
        <dbReference type="EMBL" id="KKN27659.1"/>
    </source>
</evidence>
<reference evidence="1" key="1">
    <citation type="journal article" date="2015" name="Nature">
        <title>Complex archaea that bridge the gap between prokaryotes and eukaryotes.</title>
        <authorList>
            <person name="Spang A."/>
            <person name="Saw J.H."/>
            <person name="Jorgensen S.L."/>
            <person name="Zaremba-Niedzwiedzka K."/>
            <person name="Martijn J."/>
            <person name="Lind A.E."/>
            <person name="van Eijk R."/>
            <person name="Schleper C."/>
            <person name="Guy L."/>
            <person name="Ettema T.J."/>
        </authorList>
    </citation>
    <scope>NUCLEOTIDE SEQUENCE</scope>
</reference>
<sequence length="64" mass="7848">MSKTNSWYVLAKQDKRYKYDFYPILHRSSVFYNLDEAKKVKEEKQKSYKRTLVILKRTCQPLEI</sequence>
<proteinExistence type="predicted"/>
<name>A0A0F9PC06_9ZZZZ</name>
<dbReference type="EMBL" id="LAZR01002620">
    <property type="protein sequence ID" value="KKN27659.1"/>
    <property type="molecule type" value="Genomic_DNA"/>
</dbReference>
<organism evidence="1">
    <name type="scientific">marine sediment metagenome</name>
    <dbReference type="NCBI Taxonomy" id="412755"/>
    <lineage>
        <taxon>unclassified sequences</taxon>
        <taxon>metagenomes</taxon>
        <taxon>ecological metagenomes</taxon>
    </lineage>
</organism>
<accession>A0A0F9PC06</accession>